<dbReference type="InterPro" id="IPR029787">
    <property type="entry name" value="Nucleotide_cyclase"/>
</dbReference>
<name>A0A9N8H9T2_9STRA</name>
<accession>A0A9N8H9T2</accession>
<dbReference type="PANTHER" id="PTHR43642:SF1">
    <property type="entry name" value="HYBRID SIGNAL TRANSDUCTION HISTIDINE KINASE G"/>
    <property type="match status" value="1"/>
</dbReference>
<keyword evidence="9" id="KW-0808">Transferase</keyword>
<dbReference type="GO" id="GO:0016020">
    <property type="term" value="C:membrane"/>
    <property type="evidence" value="ECO:0007669"/>
    <property type="project" value="UniProtKB-SubCell"/>
</dbReference>
<comment type="subcellular location">
    <subcellularLocation>
        <location evidence="1">Membrane</location>
        <topology evidence="1">Single-pass membrane protein</topology>
    </subcellularLocation>
</comment>
<dbReference type="Pfam" id="PF07701">
    <property type="entry name" value="HNOBA"/>
    <property type="match status" value="1"/>
</dbReference>
<dbReference type="SUPFAM" id="SSF55073">
    <property type="entry name" value="Nucleotide cyclase"/>
    <property type="match status" value="1"/>
</dbReference>
<evidence type="ECO:0000256" key="3">
    <source>
        <dbReference type="ARBA" id="ARBA00022741"/>
    </source>
</evidence>
<dbReference type="GO" id="GO:0005524">
    <property type="term" value="F:ATP binding"/>
    <property type="evidence" value="ECO:0007669"/>
    <property type="project" value="InterPro"/>
</dbReference>
<protein>
    <recommendedName>
        <fullName evidence="2">guanylate cyclase</fullName>
        <ecNumber evidence="2">4.6.1.2</ecNumber>
    </recommendedName>
</protein>
<dbReference type="PROSITE" id="PS50011">
    <property type="entry name" value="PROTEIN_KINASE_DOM"/>
    <property type="match status" value="1"/>
</dbReference>
<feature type="domain" description="Protein kinase" evidence="7">
    <location>
        <begin position="1"/>
        <end position="262"/>
    </location>
</feature>
<organism evidence="9 10">
    <name type="scientific">Seminavis robusta</name>
    <dbReference type="NCBI Taxonomy" id="568900"/>
    <lineage>
        <taxon>Eukaryota</taxon>
        <taxon>Sar</taxon>
        <taxon>Stramenopiles</taxon>
        <taxon>Ochrophyta</taxon>
        <taxon>Bacillariophyta</taxon>
        <taxon>Bacillariophyceae</taxon>
        <taxon>Bacillariophycidae</taxon>
        <taxon>Naviculales</taxon>
        <taxon>Naviculaceae</taxon>
        <taxon>Seminavis</taxon>
    </lineage>
</organism>
<dbReference type="InterPro" id="IPR001054">
    <property type="entry name" value="A/G_cyclase"/>
</dbReference>
<dbReference type="InterPro" id="IPR000719">
    <property type="entry name" value="Prot_kinase_dom"/>
</dbReference>
<proteinExistence type="predicted"/>
<dbReference type="Pfam" id="PF00211">
    <property type="entry name" value="Guanylate_cyc"/>
    <property type="match status" value="1"/>
</dbReference>
<dbReference type="GO" id="GO:0004672">
    <property type="term" value="F:protein kinase activity"/>
    <property type="evidence" value="ECO:0007669"/>
    <property type="project" value="InterPro"/>
</dbReference>
<dbReference type="InterPro" id="IPR011009">
    <property type="entry name" value="Kinase-like_dom_sf"/>
</dbReference>
<dbReference type="EMBL" id="CAICTM010000216">
    <property type="protein sequence ID" value="CAB9505047.1"/>
    <property type="molecule type" value="Genomic_DNA"/>
</dbReference>
<evidence type="ECO:0000256" key="1">
    <source>
        <dbReference type="ARBA" id="ARBA00004167"/>
    </source>
</evidence>
<dbReference type="GO" id="GO:0035556">
    <property type="term" value="P:intracellular signal transduction"/>
    <property type="evidence" value="ECO:0007669"/>
    <property type="project" value="InterPro"/>
</dbReference>
<dbReference type="InterPro" id="IPR029016">
    <property type="entry name" value="GAF-like_dom_sf"/>
</dbReference>
<gene>
    <name evidence="9" type="ORF">SEMRO_217_G089720.1</name>
</gene>
<dbReference type="PROSITE" id="PS50125">
    <property type="entry name" value="GUANYLATE_CYCLASE_2"/>
    <property type="match status" value="1"/>
</dbReference>
<dbReference type="SUPFAM" id="SSF56112">
    <property type="entry name" value="Protein kinase-like (PK-like)"/>
    <property type="match status" value="1"/>
</dbReference>
<keyword evidence="9" id="KW-0418">Kinase</keyword>
<dbReference type="EC" id="4.6.1.2" evidence="2"/>
<evidence type="ECO:0000313" key="9">
    <source>
        <dbReference type="EMBL" id="CAB9505047.1"/>
    </source>
</evidence>
<dbReference type="InterPro" id="IPR027417">
    <property type="entry name" value="P-loop_NTPase"/>
</dbReference>
<dbReference type="SMART" id="SM00044">
    <property type="entry name" value="CYCc"/>
    <property type="match status" value="1"/>
</dbReference>
<keyword evidence="5" id="KW-0175">Coiled coil</keyword>
<dbReference type="Pfam" id="PF01590">
    <property type="entry name" value="GAF"/>
    <property type="match status" value="1"/>
</dbReference>
<reference evidence="9" key="1">
    <citation type="submission" date="2020-06" db="EMBL/GenBank/DDBJ databases">
        <authorList>
            <consortium name="Plant Systems Biology data submission"/>
        </authorList>
    </citation>
    <scope>NUCLEOTIDE SEQUENCE</scope>
    <source>
        <strain evidence="9">D6</strain>
    </source>
</reference>
<dbReference type="Gene3D" id="3.30.70.1230">
    <property type="entry name" value="Nucleotide cyclase"/>
    <property type="match status" value="1"/>
</dbReference>
<evidence type="ECO:0000256" key="6">
    <source>
        <dbReference type="SAM" id="MobiDB-lite"/>
    </source>
</evidence>
<keyword evidence="3" id="KW-0547">Nucleotide-binding</keyword>
<dbReference type="PANTHER" id="PTHR43642">
    <property type="entry name" value="HYBRID SIGNAL TRANSDUCTION HISTIDINE KINASE G"/>
    <property type="match status" value="1"/>
</dbReference>
<keyword evidence="4" id="KW-0141">cGMP biosynthesis</keyword>
<evidence type="ECO:0000259" key="8">
    <source>
        <dbReference type="PROSITE" id="PS50125"/>
    </source>
</evidence>
<evidence type="ECO:0000256" key="2">
    <source>
        <dbReference type="ARBA" id="ARBA00012202"/>
    </source>
</evidence>
<keyword evidence="10" id="KW-1185">Reference proteome</keyword>
<dbReference type="SUPFAM" id="SSF52540">
    <property type="entry name" value="P-loop containing nucleoside triphosphate hydrolases"/>
    <property type="match status" value="1"/>
</dbReference>
<sequence>MVFEEVPNSPEDGGGTGRTEELESGTVSLSSLGKLSLKDFFPVALGITERLHKSFHASGKLHGHLSTDRIKIQASLLLDDDDETRRNGTSTTATQDDGQLVFLLTTTRDDDTSDANDCLVNAGKDIILNHDFSSSNNSNISAEGTSHYGPDLCFVSPEQTGRMQNRTVDHRSDLYSLGVVFYHCLTGNLPFAVMTPLDPMELIHFHIAMKPKRVTDQDPSIPTILADIVDTLLEKNPNDRYQSAQGLWLDLQEAQKHQQQYTTTVPNNSGLRHHMGCWHLPVGRLYGRQTQVQQLITIMNRVIAKGTLEVIWVAGYSGTGKTALVEQTHPTLRISGKFDQSRRVPYHAIVLALQNLVTWLFKQQDEVTLNAWKERLRQAVGNEGRVVLELVPSMGSIIGAEQPAIPELAGKEAQNRFLYVMKSFFRAICAMAPLVLFLDDTQWADSSSLELLQALALDPENGHFLIVGAYRDNEVGPSHPFVRTMDHIRSAKPSSETTIHTILVENLQREHVHLMITDTLHTTTSQQPNVSELTDLTYRKTRGNSFFTRQFLQDLYDQGHVQFDWPSEKWQWNTEAIQQLTSTDNVVDFMAQKLQRLEPNLLECLCTAACVGARFSAHVVAAERGLSLPQTESLLEVARKEGLILSEDGANNIYRFLHDRVQQAALSILSEQERPRRHYSLGKILLGQQSDVPDEEMEQIFEIVDQFNSGLSLVTDDEEKLRLAKLNLAAGKRGADTAAYNSSYVYVSTGIRLVGAVDIAWDAHYDLCLSLYTLAADTAYMSAQFEKMDDAISEVLCRTKTLLEKIPAYRIRILSYKARNKLLDAIDTGISVLKQLDVVFPEPTQENTVAELGKVLGLLENKSTETLLHLPLMQDPGKVASLKLIADINSSVYWARAELFPLIVFKSVELSVLYGNTEVSSFAYGTFGVILSGVVGDMQRAHEFGDLGIKVMDKFNAKDWLAQIYTPHYALIVHWSRHIRETFQPLIFSIHVGLETGAIEYLCINANIYCIHQYLSGQPLEGLETEIEDYSSLMKSFAQETNYNFNQIYHQAVLNLAGRSDDPCKLVGSAYNEVEMLPRHIAAKDNTACFFVYFNKMILCYLFGKYDTAESCSSETEARLSAVLAKLENTSFNFINSLLCLAQTRRSPERKEELLERVTTNQKAMEKWSSDAPMNFLHKWNLVEAEKARVNSDIRLAVKMYKQSVAGASEHGFLNDLALANELAAECLLEIELVEAGKSFLMEAYRAYAKWGALAKCQQLVQRYPEHLSIYSSTLSSTYGSSQYLDMFSVMKSATAIQGDIALGKLLKSLMAVLIENAGADRGCLLLAEKDQLFLQAERDLGRDVSSVLQNIPIKSLETLPQSVVSYVARVNETIVLDSGANDETFGQDPYIQANGPRSILCSPIVLRGKLLAVVYLQNTLISGAFTEERTALLNLLSGQIAISIHNALLYDRLEQKVKERTAAIERQKQELEAEKVRSDELLLNILPRQIANELKLNDKSPARRFSNVTILFSDIVNFSVLSQNMSPEDLVKLLDEYFGAMDEIVASHGVEKIKTIGDAYMCAAGLPVPDPESPRKMIAAAKDMIFFVAGMKHRRAAVGTTYFDIRIGINTGSVVAGVVGIRKFAYDIWGDPVNVAARCEQTSEPGFINISESTYQLVKDQVPCVHRGKIAPKNMKAMDMYFVKQEKRQSNVDMLMRRGSQRREELQGLLGGHTFAEELSALLDEDSSSESEAER</sequence>
<dbReference type="InterPro" id="IPR003018">
    <property type="entry name" value="GAF"/>
</dbReference>
<dbReference type="InterPro" id="IPR053159">
    <property type="entry name" value="Hybrid_Histidine_Kinase"/>
</dbReference>
<comment type="caution">
    <text evidence="9">The sequence shown here is derived from an EMBL/GenBank/DDBJ whole genome shotgun (WGS) entry which is preliminary data.</text>
</comment>
<feature type="region of interest" description="Disordered" evidence="6">
    <location>
        <begin position="1"/>
        <end position="25"/>
    </location>
</feature>
<dbReference type="Proteomes" id="UP001153069">
    <property type="component" value="Unassembled WGS sequence"/>
</dbReference>
<evidence type="ECO:0000313" key="10">
    <source>
        <dbReference type="Proteomes" id="UP001153069"/>
    </source>
</evidence>
<feature type="coiled-coil region" evidence="5">
    <location>
        <begin position="1451"/>
        <end position="1485"/>
    </location>
</feature>
<dbReference type="Gene3D" id="1.10.510.10">
    <property type="entry name" value="Transferase(Phosphotransferase) domain 1"/>
    <property type="match status" value="1"/>
</dbReference>
<dbReference type="SUPFAM" id="SSF55781">
    <property type="entry name" value="GAF domain-like"/>
    <property type="match status" value="1"/>
</dbReference>
<dbReference type="Pfam" id="PF13191">
    <property type="entry name" value="AAA_16"/>
    <property type="match status" value="1"/>
</dbReference>
<dbReference type="InterPro" id="IPR041664">
    <property type="entry name" value="AAA_16"/>
</dbReference>
<dbReference type="GO" id="GO:0004383">
    <property type="term" value="F:guanylate cyclase activity"/>
    <property type="evidence" value="ECO:0007669"/>
    <property type="project" value="UniProtKB-EC"/>
</dbReference>
<evidence type="ECO:0000259" key="7">
    <source>
        <dbReference type="PROSITE" id="PS50011"/>
    </source>
</evidence>
<evidence type="ECO:0000256" key="4">
    <source>
        <dbReference type="ARBA" id="ARBA00023293"/>
    </source>
</evidence>
<dbReference type="SMART" id="SM00065">
    <property type="entry name" value="GAF"/>
    <property type="match status" value="1"/>
</dbReference>
<dbReference type="OrthoDB" id="546632at2759"/>
<dbReference type="CDD" id="cd07302">
    <property type="entry name" value="CHD"/>
    <property type="match status" value="1"/>
</dbReference>
<feature type="domain" description="Guanylate cyclase" evidence="8">
    <location>
        <begin position="1510"/>
        <end position="1641"/>
    </location>
</feature>
<dbReference type="Gene3D" id="3.30.450.40">
    <property type="match status" value="1"/>
</dbReference>
<evidence type="ECO:0000256" key="5">
    <source>
        <dbReference type="SAM" id="Coils"/>
    </source>
</evidence>
<dbReference type="InterPro" id="IPR011645">
    <property type="entry name" value="HNOB_dom_associated"/>
</dbReference>